<organism evidence="1 2">
    <name type="scientific">Planotetraspora mira</name>
    <dbReference type="NCBI Taxonomy" id="58121"/>
    <lineage>
        <taxon>Bacteria</taxon>
        <taxon>Bacillati</taxon>
        <taxon>Actinomycetota</taxon>
        <taxon>Actinomycetes</taxon>
        <taxon>Streptosporangiales</taxon>
        <taxon>Streptosporangiaceae</taxon>
        <taxon>Planotetraspora</taxon>
    </lineage>
</organism>
<evidence type="ECO:0000313" key="1">
    <source>
        <dbReference type="EMBL" id="GII31060.1"/>
    </source>
</evidence>
<dbReference type="AlphaFoldDB" id="A0A8J3TQ59"/>
<proteinExistence type="predicted"/>
<dbReference type="Proteomes" id="UP000650628">
    <property type="component" value="Unassembled WGS sequence"/>
</dbReference>
<reference evidence="1 2" key="1">
    <citation type="submission" date="2021-01" db="EMBL/GenBank/DDBJ databases">
        <title>Whole genome shotgun sequence of Planotetraspora mira NBRC 15435.</title>
        <authorList>
            <person name="Komaki H."/>
            <person name="Tamura T."/>
        </authorList>
    </citation>
    <scope>NUCLEOTIDE SEQUENCE [LARGE SCALE GENOMIC DNA]</scope>
    <source>
        <strain evidence="1 2">NBRC 15435</strain>
    </source>
</reference>
<protein>
    <submittedName>
        <fullName evidence="1">Uncharacterized protein</fullName>
    </submittedName>
</protein>
<keyword evidence="2" id="KW-1185">Reference proteome</keyword>
<gene>
    <name evidence="1" type="ORF">Pmi06nite_45020</name>
</gene>
<dbReference type="InterPro" id="IPR036388">
    <property type="entry name" value="WH-like_DNA-bd_sf"/>
</dbReference>
<name>A0A8J3TQ59_9ACTN</name>
<dbReference type="RefSeq" id="WP_203954987.1">
    <property type="nucleotide sequence ID" value="NZ_BOOO01000022.1"/>
</dbReference>
<sequence length="81" mass="9006">MGDNERLGDVQEMSAIEISVYEAVASMDVDGRAATVREIARMVRLPEETVRDGLEALTRGGRLLRRGEAYVLGPHDWGLDY</sequence>
<comment type="caution">
    <text evidence="1">The sequence shown here is derived from an EMBL/GenBank/DDBJ whole genome shotgun (WGS) entry which is preliminary data.</text>
</comment>
<accession>A0A8J3TQ59</accession>
<dbReference type="EMBL" id="BOOO01000022">
    <property type="protein sequence ID" value="GII31060.1"/>
    <property type="molecule type" value="Genomic_DNA"/>
</dbReference>
<evidence type="ECO:0000313" key="2">
    <source>
        <dbReference type="Proteomes" id="UP000650628"/>
    </source>
</evidence>
<dbReference type="SUPFAM" id="SSF46785">
    <property type="entry name" value="Winged helix' DNA-binding domain"/>
    <property type="match status" value="1"/>
</dbReference>
<dbReference type="Gene3D" id="1.10.10.10">
    <property type="entry name" value="Winged helix-like DNA-binding domain superfamily/Winged helix DNA-binding domain"/>
    <property type="match status" value="1"/>
</dbReference>
<dbReference type="InterPro" id="IPR036390">
    <property type="entry name" value="WH_DNA-bd_sf"/>
</dbReference>